<organism evidence="2">
    <name type="scientific">Cacopsylla melanoneura</name>
    <dbReference type="NCBI Taxonomy" id="428564"/>
    <lineage>
        <taxon>Eukaryota</taxon>
        <taxon>Metazoa</taxon>
        <taxon>Ecdysozoa</taxon>
        <taxon>Arthropoda</taxon>
        <taxon>Hexapoda</taxon>
        <taxon>Insecta</taxon>
        <taxon>Pterygota</taxon>
        <taxon>Neoptera</taxon>
        <taxon>Paraneoptera</taxon>
        <taxon>Hemiptera</taxon>
        <taxon>Sternorrhyncha</taxon>
        <taxon>Psylloidea</taxon>
        <taxon>Psyllidae</taxon>
        <taxon>Psyllinae</taxon>
        <taxon>Cacopsylla</taxon>
    </lineage>
</organism>
<feature type="transmembrane region" description="Helical" evidence="1">
    <location>
        <begin position="49"/>
        <end position="68"/>
    </location>
</feature>
<evidence type="ECO:0000313" key="2">
    <source>
        <dbReference type="EMBL" id="CAG6776191.1"/>
    </source>
</evidence>
<dbReference type="EMBL" id="HBUF01601199">
    <property type="protein sequence ID" value="CAG6776191.1"/>
    <property type="molecule type" value="Transcribed_RNA"/>
</dbReference>
<dbReference type="EMBL" id="HBUF01601198">
    <property type="protein sequence ID" value="CAG6776190.1"/>
    <property type="molecule type" value="Transcribed_RNA"/>
</dbReference>
<keyword evidence="1" id="KW-0472">Membrane</keyword>
<accession>A0A8D9B332</accession>
<keyword evidence="1" id="KW-0812">Transmembrane</keyword>
<name>A0A8D9B332_9HEMI</name>
<reference evidence="2" key="1">
    <citation type="submission" date="2021-05" db="EMBL/GenBank/DDBJ databases">
        <authorList>
            <person name="Alioto T."/>
            <person name="Alioto T."/>
            <person name="Gomez Garrido J."/>
        </authorList>
    </citation>
    <scope>NUCLEOTIDE SEQUENCE</scope>
</reference>
<protein>
    <submittedName>
        <fullName evidence="2">Uncharacterized protein</fullName>
    </submittedName>
</protein>
<dbReference type="AlphaFoldDB" id="A0A8D9B332"/>
<keyword evidence="1" id="KW-1133">Transmembrane helix</keyword>
<proteinExistence type="predicted"/>
<sequence length="102" mass="12505">MIIFLALVKFFVRWILFSTFFIFFFFFNLKINDNSKYLKFTKYLPTVNYLHEVSFIFCYFQIGLFLYLHQFENVAGLYKKKDVRVIMLKVFIYSKLPTCSQR</sequence>
<feature type="transmembrane region" description="Helical" evidence="1">
    <location>
        <begin position="12"/>
        <end position="29"/>
    </location>
</feature>
<evidence type="ECO:0000256" key="1">
    <source>
        <dbReference type="SAM" id="Phobius"/>
    </source>
</evidence>